<gene>
    <name evidence="6" type="ORF">Hsar01_00877</name>
</gene>
<feature type="active site" description="Proton acceptor" evidence="4">
    <location>
        <position position="182"/>
    </location>
</feature>
<dbReference type="EMBL" id="BAABRI010000004">
    <property type="protein sequence ID" value="GAA5481666.1"/>
    <property type="molecule type" value="Genomic_DNA"/>
</dbReference>
<evidence type="ECO:0000256" key="3">
    <source>
        <dbReference type="ARBA" id="ARBA00023098"/>
    </source>
</evidence>
<evidence type="ECO:0000313" key="6">
    <source>
        <dbReference type="EMBL" id="GAA5481666.1"/>
    </source>
</evidence>
<proteinExistence type="predicted"/>
<evidence type="ECO:0000256" key="1">
    <source>
        <dbReference type="ARBA" id="ARBA00022801"/>
    </source>
</evidence>
<dbReference type="InterPro" id="IPR002641">
    <property type="entry name" value="PNPLA_dom"/>
</dbReference>
<keyword evidence="2 4" id="KW-0442">Lipid degradation</keyword>
<feature type="domain" description="PNPLA" evidence="5">
    <location>
        <begin position="32"/>
        <end position="195"/>
    </location>
</feature>
<protein>
    <recommendedName>
        <fullName evidence="5">PNPLA domain-containing protein</fullName>
    </recommendedName>
</protein>
<evidence type="ECO:0000256" key="4">
    <source>
        <dbReference type="PROSITE-ProRule" id="PRU01161"/>
    </source>
</evidence>
<dbReference type="InterPro" id="IPR050301">
    <property type="entry name" value="NTE"/>
</dbReference>
<feature type="active site" description="Nucleophile" evidence="4">
    <location>
        <position position="65"/>
    </location>
</feature>
<dbReference type="Proteomes" id="UP001476282">
    <property type="component" value="Unassembled WGS sequence"/>
</dbReference>
<evidence type="ECO:0000313" key="7">
    <source>
        <dbReference type="Proteomes" id="UP001476282"/>
    </source>
</evidence>
<sequence>MFSRILSFFRRDPARHRVERPLRGSAAPKLGLALSSGGARGLAHVGVLQVLEENDIEIHAIAGSSMGAYVGALWAAGFSGKDLEELAAEMHDRRQLWKLADPIVPPMKGLFHGLKAKAHLAQSLGDLTFEDLERRLLVVTVDIDTKERLVLRSGSLVDAVHASCAMPGIIAPVRLGDHRCVDGGVVEPVPVGSLQKYGQVDRIVAVSVVPTFEEIEAGLANVGDEPVDPPLWKRATAALNRNLNLMAPGNAIDTFRQSIRAAQIRLAHDSIARADLCLHPGHTAALWHDYSNFEKFIEAGREVATRRLDDIRALLEPIDQAHETHREGLVGDRVA</sequence>
<feature type="short sequence motif" description="DGA/G" evidence="4">
    <location>
        <begin position="182"/>
        <end position="184"/>
    </location>
</feature>
<comment type="caution">
    <text evidence="4">Lacks conserved residue(s) required for the propagation of feature annotation.</text>
</comment>
<keyword evidence="1 4" id="KW-0378">Hydrolase</keyword>
<feature type="short sequence motif" description="GXSXG" evidence="4">
    <location>
        <begin position="63"/>
        <end position="67"/>
    </location>
</feature>
<dbReference type="PANTHER" id="PTHR14226:SF29">
    <property type="entry name" value="NEUROPATHY TARGET ESTERASE SWS"/>
    <property type="match status" value="1"/>
</dbReference>
<keyword evidence="3 4" id="KW-0443">Lipid metabolism</keyword>
<organism evidence="6 7">
    <name type="scientific">Haloferula sargassicola</name>
    <dbReference type="NCBI Taxonomy" id="490096"/>
    <lineage>
        <taxon>Bacteria</taxon>
        <taxon>Pseudomonadati</taxon>
        <taxon>Verrucomicrobiota</taxon>
        <taxon>Verrucomicrobiia</taxon>
        <taxon>Verrucomicrobiales</taxon>
        <taxon>Verrucomicrobiaceae</taxon>
        <taxon>Haloferula</taxon>
    </lineage>
</organism>
<keyword evidence="7" id="KW-1185">Reference proteome</keyword>
<dbReference type="RefSeq" id="WP_353565816.1">
    <property type="nucleotide sequence ID" value="NZ_BAABRI010000004.1"/>
</dbReference>
<evidence type="ECO:0000256" key="2">
    <source>
        <dbReference type="ARBA" id="ARBA00022963"/>
    </source>
</evidence>
<evidence type="ECO:0000259" key="5">
    <source>
        <dbReference type="PROSITE" id="PS51635"/>
    </source>
</evidence>
<reference evidence="6 7" key="1">
    <citation type="submission" date="2024-02" db="EMBL/GenBank/DDBJ databases">
        <title>Haloferula sargassicola NBRC 104335.</title>
        <authorList>
            <person name="Ichikawa N."/>
            <person name="Katano-Makiyama Y."/>
            <person name="Hidaka K."/>
        </authorList>
    </citation>
    <scope>NUCLEOTIDE SEQUENCE [LARGE SCALE GENOMIC DNA]</scope>
    <source>
        <strain evidence="6 7">NBRC 104335</strain>
    </source>
</reference>
<dbReference type="PROSITE" id="PS51635">
    <property type="entry name" value="PNPLA"/>
    <property type="match status" value="1"/>
</dbReference>
<name>A0ABP9UMU3_9BACT</name>
<dbReference type="CDD" id="cd07205">
    <property type="entry name" value="Pat_PNPLA6_PNPLA7_NTE1_like"/>
    <property type="match status" value="1"/>
</dbReference>
<dbReference type="SUPFAM" id="SSF52151">
    <property type="entry name" value="FabD/lysophospholipase-like"/>
    <property type="match status" value="1"/>
</dbReference>
<dbReference type="Pfam" id="PF01734">
    <property type="entry name" value="Patatin"/>
    <property type="match status" value="1"/>
</dbReference>
<dbReference type="InterPro" id="IPR016035">
    <property type="entry name" value="Acyl_Trfase/lysoPLipase"/>
</dbReference>
<accession>A0ABP9UMU3</accession>
<dbReference type="PANTHER" id="PTHR14226">
    <property type="entry name" value="NEUROPATHY TARGET ESTERASE/SWISS CHEESE D.MELANOGASTER"/>
    <property type="match status" value="1"/>
</dbReference>
<dbReference type="Gene3D" id="3.40.1090.10">
    <property type="entry name" value="Cytosolic phospholipase A2 catalytic domain"/>
    <property type="match status" value="2"/>
</dbReference>
<comment type="caution">
    <text evidence="6">The sequence shown here is derived from an EMBL/GenBank/DDBJ whole genome shotgun (WGS) entry which is preliminary data.</text>
</comment>